<dbReference type="PANTHER" id="PTHR12756:SF11">
    <property type="entry name" value="CYTOSOLIC CARBOXYPEPTIDASE 1"/>
    <property type="match status" value="1"/>
</dbReference>
<reference evidence="6" key="1">
    <citation type="submission" date="2023-07" db="EMBL/GenBank/DDBJ databases">
        <authorList>
            <consortium name="AG Swart"/>
            <person name="Singh M."/>
            <person name="Singh A."/>
            <person name="Seah K."/>
            <person name="Emmerich C."/>
        </authorList>
    </citation>
    <scope>NUCLEOTIDE SEQUENCE</scope>
    <source>
        <strain evidence="6">DP1</strain>
    </source>
</reference>
<comment type="caution">
    <text evidence="3">Lacks conserved residue(s) required for the propagation of feature annotation.</text>
</comment>
<dbReference type="EMBL" id="CAMPGE010005353">
    <property type="protein sequence ID" value="CAI2364203.1"/>
    <property type="molecule type" value="Genomic_DNA"/>
</dbReference>
<evidence type="ECO:0000259" key="5">
    <source>
        <dbReference type="PROSITE" id="PS52035"/>
    </source>
</evidence>
<gene>
    <name evidence="6" type="ORF">ECRASSUSDP1_LOCUS5546</name>
</gene>
<name>A0AAD1U913_EUPCR</name>
<comment type="caution">
    <text evidence="6">The sequence shown here is derived from an EMBL/GenBank/DDBJ whole genome shotgun (WGS) entry which is preliminary data.</text>
</comment>
<feature type="compositionally biased region" description="Basic and acidic residues" evidence="4">
    <location>
        <begin position="786"/>
        <end position="796"/>
    </location>
</feature>
<evidence type="ECO:0000256" key="4">
    <source>
        <dbReference type="SAM" id="MobiDB-lite"/>
    </source>
</evidence>
<dbReference type="AlphaFoldDB" id="A0AAD1U913"/>
<dbReference type="InterPro" id="IPR000834">
    <property type="entry name" value="Peptidase_M14"/>
</dbReference>
<dbReference type="Gene3D" id="3.40.630.10">
    <property type="entry name" value="Zn peptidases"/>
    <property type="match status" value="1"/>
</dbReference>
<dbReference type="InterPro" id="IPR050821">
    <property type="entry name" value="Cytosolic_carboxypeptidase"/>
</dbReference>
<evidence type="ECO:0000313" key="6">
    <source>
        <dbReference type="EMBL" id="CAI2364203.1"/>
    </source>
</evidence>
<evidence type="ECO:0000256" key="1">
    <source>
        <dbReference type="ARBA" id="ARBA00001947"/>
    </source>
</evidence>
<feature type="region of interest" description="Disordered" evidence="4">
    <location>
        <begin position="778"/>
        <end position="807"/>
    </location>
</feature>
<feature type="region of interest" description="Disordered" evidence="4">
    <location>
        <begin position="720"/>
        <end position="763"/>
    </location>
</feature>
<proteinExistence type="inferred from homology"/>
<keyword evidence="7" id="KW-1185">Reference proteome</keyword>
<dbReference type="Proteomes" id="UP001295684">
    <property type="component" value="Unassembled WGS sequence"/>
</dbReference>
<organism evidence="6 7">
    <name type="scientific">Euplotes crassus</name>
    <dbReference type="NCBI Taxonomy" id="5936"/>
    <lineage>
        <taxon>Eukaryota</taxon>
        <taxon>Sar</taxon>
        <taxon>Alveolata</taxon>
        <taxon>Ciliophora</taxon>
        <taxon>Intramacronucleata</taxon>
        <taxon>Spirotrichea</taxon>
        <taxon>Hypotrichia</taxon>
        <taxon>Euplotida</taxon>
        <taxon>Euplotidae</taxon>
        <taxon>Moneuplotes</taxon>
    </lineage>
</organism>
<dbReference type="Pfam" id="PF00246">
    <property type="entry name" value="Peptidase_M14"/>
    <property type="match status" value="1"/>
</dbReference>
<dbReference type="SUPFAM" id="SSF53187">
    <property type="entry name" value="Zn-dependent exopeptidases"/>
    <property type="match status" value="1"/>
</dbReference>
<accession>A0AAD1U913</accession>
<dbReference type="GO" id="GO:0004181">
    <property type="term" value="F:metallocarboxypeptidase activity"/>
    <property type="evidence" value="ECO:0007669"/>
    <property type="project" value="InterPro"/>
</dbReference>
<protein>
    <recommendedName>
        <fullName evidence="5">Peptidase M14 domain-containing protein</fullName>
    </recommendedName>
</protein>
<sequence length="1220" mass="139837">MEEKSSFLLDPEEENKSDSQVSSLSDNHAKIEVEKCGSASCRNTSEDEISNPTTPRRKGSIADLKFHNFGLDIDNSNYLKPGRSNYLQKKRKSVNYGRGKGLIIPEHLPLIESGHSLKPDLKSGWKPTFENMRREASIPLKFNYEEVVLPRPKGGSDYPIVIYRGARPANSLELNEYMAIRTGTKSQDIVEASLREYYKEFVSWLDASSRKEQPEFIGMTPFHDEREMLHFDSSFESGNADIVVLKSKFEYDIYPRSDANTKGHCYWYYFSVKTPWHPDKVKKYKDYSSYKEDEELKKTMKVKFNIHRALDTNGMKICYKINDAKWQRGGENFSTSQKTISLSHKGKIIEKKISVLTFDFAFTNSMKTVSFAPCFPYTYTQLSDFLKECDYYCYTNNRTYFERSSLCRSIGGNCVHLIKIHDPKDTPYKNENSNSNVKDDNNIFREKLEKEKKIVIITARIHPGESMSSWVMEGLIKFLVFANSRPRHQDSCSSNGSVKQSKIYTSSEIKIARYLRKKFKFIIIPMVNPDGVIAGNYLTSFAGHDLNKVFLVPNKDLHPSIYALKDLIASNKENIFTYIDIQGHSKKKCTFLYGPEFPLHNQNYFKVRALPKILDSTEEHFRFHSCSFHVNKHNKTTSRVILWSKFDIILCYVFGVSFSGYMSKDHKIYPFTRDKYLQTGESLCKGLFILVKSLIQQEVIQHHFKYKFTGTKKLRYNISSFTNRKKSTKQSKSSRPSAKASVKTAGKPLVKSPGRLSVKQKGKQNKFLRKTIFQNVQKAPGTIKNKSKEGKCEKKNPSNQKSSNNRISTNYQQSVVEDSIASNGLQRNFSVNLVKEKQLPIDEESKRVERRTSGLDKINLKKLTTSSLQASGNKESGENSSTWNVMMKEFKKTISEGQSSLSCLDNKKFDTSGTDMQNLNLSESASFTSGISTDEEEECLNNILNALNQANPSINRPKRFDLRGWRKMCLEEEKKLKLERLSTLIPEPEINLSPAPKKIAKKPKMSSKNIHKYQKIELFKDLKNKKFKNFRREKKEAMASPQQNLEFKDIVTKQSSVYSLSGFDKKSVTPATVAEYSEYSTKSEKGSAESSFEFKIIGKNPSGAQIMTARSPYLKRIYCKNEEPLLPTLRPVTPGIVNPLRTRKAMVKGKFIDLVKPTKKMIEMYGLTSLIHNPKIKTFYPDVTKFRCFSPPVGHRRHKVLSAKYVSAKYANVKGKVISH</sequence>
<evidence type="ECO:0000256" key="3">
    <source>
        <dbReference type="PROSITE-ProRule" id="PRU01379"/>
    </source>
</evidence>
<dbReference type="GO" id="GO:0008270">
    <property type="term" value="F:zinc ion binding"/>
    <property type="evidence" value="ECO:0007669"/>
    <property type="project" value="InterPro"/>
</dbReference>
<evidence type="ECO:0000256" key="2">
    <source>
        <dbReference type="ARBA" id="ARBA00005988"/>
    </source>
</evidence>
<dbReference type="PANTHER" id="PTHR12756">
    <property type="entry name" value="CYTOSOLIC CARBOXYPEPTIDASE"/>
    <property type="match status" value="1"/>
</dbReference>
<evidence type="ECO:0000313" key="7">
    <source>
        <dbReference type="Proteomes" id="UP001295684"/>
    </source>
</evidence>
<dbReference type="GO" id="GO:0006508">
    <property type="term" value="P:proteolysis"/>
    <property type="evidence" value="ECO:0007669"/>
    <property type="project" value="InterPro"/>
</dbReference>
<feature type="domain" description="Peptidase M14" evidence="5">
    <location>
        <begin position="375"/>
        <end position="691"/>
    </location>
</feature>
<feature type="region of interest" description="Disordered" evidence="4">
    <location>
        <begin position="1"/>
        <end position="59"/>
    </location>
</feature>
<dbReference type="Gene3D" id="2.60.40.3120">
    <property type="match status" value="1"/>
</dbReference>
<comment type="similarity">
    <text evidence="2 3">Belongs to the peptidase M14 family.</text>
</comment>
<dbReference type="PROSITE" id="PS52035">
    <property type="entry name" value="PEPTIDASE_M14"/>
    <property type="match status" value="1"/>
</dbReference>
<comment type="cofactor">
    <cofactor evidence="1">
        <name>Zn(2+)</name>
        <dbReference type="ChEBI" id="CHEBI:29105"/>
    </cofactor>
</comment>